<dbReference type="GO" id="GO:0030975">
    <property type="term" value="F:thiamine binding"/>
    <property type="evidence" value="ECO:0007669"/>
    <property type="project" value="TreeGrafter"/>
</dbReference>
<dbReference type="Proteomes" id="UP000070080">
    <property type="component" value="Unassembled WGS sequence"/>
</dbReference>
<reference evidence="4" key="1">
    <citation type="submission" date="2016-01" db="EMBL/GenBank/DDBJ databases">
        <authorList>
            <person name="Mitreva M."/>
            <person name="Pepin K.H."/>
            <person name="Mihindukulasuriya K.A."/>
            <person name="Fulton R."/>
            <person name="Fronick C."/>
            <person name="O'Laughlin M."/>
            <person name="Miner T."/>
            <person name="Herter B."/>
            <person name="Rosa B.A."/>
            <person name="Cordes M."/>
            <person name="Tomlinson C."/>
            <person name="Wollam A."/>
            <person name="Palsikar V.B."/>
            <person name="Mardis E.R."/>
            <person name="Wilson R.K."/>
        </authorList>
    </citation>
    <scope>NUCLEOTIDE SEQUENCE [LARGE SCALE GENOMIC DNA]</scope>
    <source>
        <strain evidence="4">KA00274</strain>
    </source>
</reference>
<dbReference type="GO" id="GO:0015888">
    <property type="term" value="P:thiamine transport"/>
    <property type="evidence" value="ECO:0007669"/>
    <property type="project" value="TreeGrafter"/>
</dbReference>
<keyword evidence="4" id="KW-1185">Reference proteome</keyword>
<dbReference type="InterPro" id="IPR006059">
    <property type="entry name" value="SBP"/>
</dbReference>
<dbReference type="PIRSF" id="PIRSF002825">
    <property type="entry name" value="CfbpA"/>
    <property type="match status" value="1"/>
</dbReference>
<dbReference type="PATRIC" id="fig|1497955.3.peg.49"/>
<evidence type="ECO:0000313" key="3">
    <source>
        <dbReference type="EMBL" id="KXB42713.1"/>
    </source>
</evidence>
<dbReference type="PANTHER" id="PTHR30006">
    <property type="entry name" value="THIAMINE-BINDING PERIPLASMIC PROTEIN-RELATED"/>
    <property type="match status" value="1"/>
</dbReference>
<dbReference type="PANTHER" id="PTHR30006:SF2">
    <property type="entry name" value="ABC TRANSPORTER SUBSTRATE-BINDING PROTEIN"/>
    <property type="match status" value="1"/>
</dbReference>
<dbReference type="SUPFAM" id="SSF53850">
    <property type="entry name" value="Periplasmic binding protein-like II"/>
    <property type="match status" value="1"/>
</dbReference>
<protein>
    <submittedName>
        <fullName evidence="3">ABC transporter, solute-binding protein</fullName>
    </submittedName>
</protein>
<dbReference type="PROSITE" id="PS51257">
    <property type="entry name" value="PROKAR_LIPOPROTEIN"/>
    <property type="match status" value="1"/>
</dbReference>
<evidence type="ECO:0000256" key="2">
    <source>
        <dbReference type="SAM" id="SignalP"/>
    </source>
</evidence>
<name>A0A133YHP0_9FIRM</name>
<feature type="signal peptide" evidence="2">
    <location>
        <begin position="1"/>
        <end position="23"/>
    </location>
</feature>
<dbReference type="InterPro" id="IPR026045">
    <property type="entry name" value="Ferric-bd"/>
</dbReference>
<sequence length="356" mass="38558">MKKNLKRVISSGLAVFMSFSLVACNTATNKGNEKGQTKGSEAANGSKDSLVLYTSTSAAEYECVVGEFNKKYPNIKVEIVSAGTGEMASRIKAEKDAPYGDVMMGGGATIYNSIKECLEPYKSSELENIHSEFIPEGNLYTPTYITVNSIIVNKKLIKDLGVEVDGWASLLDEKLKGKIAFANPADSGSALEAVVNMLAAMKTGDDVNSGYDYVSKFVANLDHKFSSGSSGAYKSVVEGEYPVGICNEDKTISYMNQGADVYAVYPKEGVTLRTSNIALIKNGKNSENAKKFIDFVVSKECQSITEKVVNTRPVRKDVELTTKGRLKTEELKAVAYPNVKSKEVKAKFQAIVVDAK</sequence>
<accession>A0A133YHP0</accession>
<evidence type="ECO:0000313" key="4">
    <source>
        <dbReference type="Proteomes" id="UP000070080"/>
    </source>
</evidence>
<keyword evidence="1 2" id="KW-0732">Signal</keyword>
<dbReference type="RefSeq" id="WP_066712215.1">
    <property type="nucleotide sequence ID" value="NZ_CP118869.1"/>
</dbReference>
<dbReference type="GO" id="GO:0030288">
    <property type="term" value="C:outer membrane-bounded periplasmic space"/>
    <property type="evidence" value="ECO:0007669"/>
    <property type="project" value="TreeGrafter"/>
</dbReference>
<dbReference type="EMBL" id="LSCV01000001">
    <property type="protein sequence ID" value="KXB42713.1"/>
    <property type="molecule type" value="Genomic_DNA"/>
</dbReference>
<gene>
    <name evidence="3" type="ORF">HMPREF1872_00049</name>
</gene>
<dbReference type="GO" id="GO:0030976">
    <property type="term" value="F:thiamine pyrophosphate binding"/>
    <property type="evidence" value="ECO:0007669"/>
    <property type="project" value="TreeGrafter"/>
</dbReference>
<dbReference type="STRING" id="1497955.HMPREF1872_00049"/>
<dbReference type="Gene3D" id="3.40.190.10">
    <property type="entry name" value="Periplasmic binding protein-like II"/>
    <property type="match status" value="2"/>
</dbReference>
<feature type="chain" id="PRO_5039594284" evidence="2">
    <location>
        <begin position="24"/>
        <end position="356"/>
    </location>
</feature>
<dbReference type="OrthoDB" id="9791045at2"/>
<comment type="caution">
    <text evidence="3">The sequence shown here is derived from an EMBL/GenBank/DDBJ whole genome shotgun (WGS) entry which is preliminary data.</text>
</comment>
<dbReference type="AlphaFoldDB" id="A0A133YHP0"/>
<organism evidence="3 4">
    <name type="scientific">Amygdalobacter nucleatus</name>
    <dbReference type="NCBI Taxonomy" id="3029274"/>
    <lineage>
        <taxon>Bacteria</taxon>
        <taxon>Bacillati</taxon>
        <taxon>Bacillota</taxon>
        <taxon>Clostridia</taxon>
        <taxon>Eubacteriales</taxon>
        <taxon>Oscillospiraceae</taxon>
        <taxon>Amygdalobacter</taxon>
    </lineage>
</organism>
<proteinExistence type="predicted"/>
<evidence type="ECO:0000256" key="1">
    <source>
        <dbReference type="ARBA" id="ARBA00022729"/>
    </source>
</evidence>
<dbReference type="Pfam" id="PF13416">
    <property type="entry name" value="SBP_bac_8"/>
    <property type="match status" value="1"/>
</dbReference>